<accession>A0A6A6NWF6</accession>
<gene>
    <name evidence="1" type="ORF">BDY21DRAFT_54960</name>
</gene>
<evidence type="ECO:0000313" key="1">
    <source>
        <dbReference type="EMBL" id="KAF2456039.1"/>
    </source>
</evidence>
<proteinExistence type="predicted"/>
<keyword evidence="2" id="KW-1185">Reference proteome</keyword>
<sequence>MYIRYLGTPVTVCPVKTREIIPYYLQEYHTSAGRFDVPDLDYDSRLIQEKIVRPQDMRFAFALLIDLLHPRNTSTIADLSLRVLDALDRKFIDDTTRRARTYSARRFDDCLVSFSRFPSSLGAFWSLAEISARYGSRMIVDCLIAFFQQHSKNICASETTAPRPYSHIHMLTMWGTAVATSFMTESSMFACLQEICRRLPRGYMPQRSWLDGEVPKWGLFVDEYGRMIRSMTNALREDVYVTTRIFRAKPRRRHRYPTACIDRIRQRACPGLSRLFE</sequence>
<name>A0A6A6NWF6_9PEZI</name>
<protein>
    <submittedName>
        <fullName evidence="1">Uncharacterized protein</fullName>
    </submittedName>
</protein>
<dbReference type="AlphaFoldDB" id="A0A6A6NWF6"/>
<organism evidence="1 2">
    <name type="scientific">Lineolata rhizophorae</name>
    <dbReference type="NCBI Taxonomy" id="578093"/>
    <lineage>
        <taxon>Eukaryota</taxon>
        <taxon>Fungi</taxon>
        <taxon>Dikarya</taxon>
        <taxon>Ascomycota</taxon>
        <taxon>Pezizomycotina</taxon>
        <taxon>Dothideomycetes</taxon>
        <taxon>Dothideomycetes incertae sedis</taxon>
        <taxon>Lineolatales</taxon>
        <taxon>Lineolataceae</taxon>
        <taxon>Lineolata</taxon>
    </lineage>
</organism>
<reference evidence="1" key="1">
    <citation type="journal article" date="2020" name="Stud. Mycol.">
        <title>101 Dothideomycetes genomes: a test case for predicting lifestyles and emergence of pathogens.</title>
        <authorList>
            <person name="Haridas S."/>
            <person name="Albert R."/>
            <person name="Binder M."/>
            <person name="Bloem J."/>
            <person name="Labutti K."/>
            <person name="Salamov A."/>
            <person name="Andreopoulos B."/>
            <person name="Baker S."/>
            <person name="Barry K."/>
            <person name="Bills G."/>
            <person name="Bluhm B."/>
            <person name="Cannon C."/>
            <person name="Castanera R."/>
            <person name="Culley D."/>
            <person name="Daum C."/>
            <person name="Ezra D."/>
            <person name="Gonzalez J."/>
            <person name="Henrissat B."/>
            <person name="Kuo A."/>
            <person name="Liang C."/>
            <person name="Lipzen A."/>
            <person name="Lutzoni F."/>
            <person name="Magnuson J."/>
            <person name="Mondo S."/>
            <person name="Nolan M."/>
            <person name="Ohm R."/>
            <person name="Pangilinan J."/>
            <person name="Park H.-J."/>
            <person name="Ramirez L."/>
            <person name="Alfaro M."/>
            <person name="Sun H."/>
            <person name="Tritt A."/>
            <person name="Yoshinaga Y."/>
            <person name="Zwiers L.-H."/>
            <person name="Turgeon B."/>
            <person name="Goodwin S."/>
            <person name="Spatafora J."/>
            <person name="Crous P."/>
            <person name="Grigoriev I."/>
        </authorList>
    </citation>
    <scope>NUCLEOTIDE SEQUENCE</scope>
    <source>
        <strain evidence="1">ATCC 16933</strain>
    </source>
</reference>
<evidence type="ECO:0000313" key="2">
    <source>
        <dbReference type="Proteomes" id="UP000799766"/>
    </source>
</evidence>
<dbReference type="Proteomes" id="UP000799766">
    <property type="component" value="Unassembled WGS sequence"/>
</dbReference>
<dbReference type="EMBL" id="MU001684">
    <property type="protein sequence ID" value="KAF2456039.1"/>
    <property type="molecule type" value="Genomic_DNA"/>
</dbReference>